<gene>
    <name evidence="1" type="ORF">OSTQU699_LOCUS7785</name>
</gene>
<dbReference type="InterPro" id="IPR023214">
    <property type="entry name" value="HAD_sf"/>
</dbReference>
<evidence type="ECO:0000313" key="2">
    <source>
        <dbReference type="Proteomes" id="UP000708148"/>
    </source>
</evidence>
<dbReference type="Pfam" id="PF06888">
    <property type="entry name" value="Put_Phosphatase"/>
    <property type="match status" value="1"/>
</dbReference>
<evidence type="ECO:0000313" key="1">
    <source>
        <dbReference type="EMBL" id="CAD7702428.1"/>
    </source>
</evidence>
<dbReference type="PANTHER" id="PTHR20889">
    <property type="entry name" value="PHOSPHATASE, ORPHAN 1, 2"/>
    <property type="match status" value="1"/>
</dbReference>
<dbReference type="EMBL" id="CAJHUC010001826">
    <property type="protein sequence ID" value="CAD7702428.1"/>
    <property type="molecule type" value="Genomic_DNA"/>
</dbReference>
<dbReference type="AlphaFoldDB" id="A0A8S1J5J9"/>
<dbReference type="PANTHER" id="PTHR20889:SF12">
    <property type="entry name" value="LP01149P"/>
    <property type="match status" value="1"/>
</dbReference>
<name>A0A8S1J5J9_9CHLO</name>
<comment type="caution">
    <text evidence="1">The sequence shown here is derived from an EMBL/GenBank/DDBJ whole genome shotgun (WGS) entry which is preliminary data.</text>
</comment>
<organism evidence="1 2">
    <name type="scientific">Ostreobium quekettii</name>
    <dbReference type="NCBI Taxonomy" id="121088"/>
    <lineage>
        <taxon>Eukaryota</taxon>
        <taxon>Viridiplantae</taxon>
        <taxon>Chlorophyta</taxon>
        <taxon>core chlorophytes</taxon>
        <taxon>Ulvophyceae</taxon>
        <taxon>TCBD clade</taxon>
        <taxon>Bryopsidales</taxon>
        <taxon>Ostreobineae</taxon>
        <taxon>Ostreobiaceae</taxon>
        <taxon>Ostreobium</taxon>
    </lineage>
</organism>
<dbReference type="OrthoDB" id="10267182at2759"/>
<dbReference type="InterPro" id="IPR016965">
    <property type="entry name" value="Pase_PHOSPHO-typ"/>
</dbReference>
<protein>
    <submittedName>
        <fullName evidence="1">Uncharacterized protein</fullName>
    </submittedName>
</protein>
<accession>A0A8S1J5J9</accession>
<proteinExistence type="predicted"/>
<reference evidence="1" key="1">
    <citation type="submission" date="2020-12" db="EMBL/GenBank/DDBJ databases">
        <authorList>
            <person name="Iha C."/>
        </authorList>
    </citation>
    <scope>NUCLEOTIDE SEQUENCE</scope>
</reference>
<dbReference type="Gene3D" id="3.40.50.1000">
    <property type="entry name" value="HAD superfamily/HAD-like"/>
    <property type="match status" value="1"/>
</dbReference>
<dbReference type="GO" id="GO:0016791">
    <property type="term" value="F:phosphatase activity"/>
    <property type="evidence" value="ECO:0007669"/>
    <property type="project" value="InterPro"/>
</dbReference>
<dbReference type="Proteomes" id="UP000708148">
    <property type="component" value="Unassembled WGS sequence"/>
</dbReference>
<keyword evidence="2" id="KW-1185">Reference proteome</keyword>
<sequence length="166" mass="17325">MQLSPYHVAHGCTTLGGAACPANMCKGKILDGLLSSSQYAMAAYVGDGRGDYCSCTRLGPRDLIFARTTYPPKPVHPPAPESDAPKAPRPCPLLAALKSNGGQIVDGDKEGFLKAAAGAVGRQDEPGWNARGCRDRIESAVVPWAGPDDLASLLLILASCWSSQSS</sequence>